<dbReference type="Proteomes" id="UP001589810">
    <property type="component" value="Unassembled WGS sequence"/>
</dbReference>
<feature type="signal peptide" evidence="1">
    <location>
        <begin position="1"/>
        <end position="23"/>
    </location>
</feature>
<sequence length="155" mass="15842">MVALTRSTPLLLTGVLIAAAACAAPPQPQTQPAAHPPVCADTLPQHLAAAPDGPMVPGMPTAAVVCQYEAVQRHLAKSVQVKDVKALQEALNAADTTPPPRGTMCPLDHGGQDMVIFAYPGGDPIDVTIKTSGCATATNGKATAYRLTDAVLGKL</sequence>
<evidence type="ECO:0008006" key="4">
    <source>
        <dbReference type="Google" id="ProtNLM"/>
    </source>
</evidence>
<feature type="chain" id="PRO_5046870063" description="DUF3558 domain-containing protein" evidence="1">
    <location>
        <begin position="24"/>
        <end position="155"/>
    </location>
</feature>
<reference evidence="2 3" key="1">
    <citation type="submission" date="2024-09" db="EMBL/GenBank/DDBJ databases">
        <authorList>
            <person name="Sun Q."/>
            <person name="Mori K."/>
        </authorList>
    </citation>
    <scope>NUCLEOTIDE SEQUENCE [LARGE SCALE GENOMIC DNA]</scope>
    <source>
        <strain evidence="2 3">TBRC 1432</strain>
    </source>
</reference>
<keyword evidence="3" id="KW-1185">Reference proteome</keyword>
<evidence type="ECO:0000256" key="1">
    <source>
        <dbReference type="SAM" id="SignalP"/>
    </source>
</evidence>
<proteinExistence type="predicted"/>
<evidence type="ECO:0000313" key="2">
    <source>
        <dbReference type="EMBL" id="MFC0543066.1"/>
    </source>
</evidence>
<dbReference type="EMBL" id="JBHLUD010000004">
    <property type="protein sequence ID" value="MFC0543066.1"/>
    <property type="molecule type" value="Genomic_DNA"/>
</dbReference>
<dbReference type="RefSeq" id="WP_273941467.1">
    <property type="nucleotide sequence ID" value="NZ_CP097263.1"/>
</dbReference>
<dbReference type="PROSITE" id="PS51257">
    <property type="entry name" value="PROKAR_LIPOPROTEIN"/>
    <property type="match status" value="1"/>
</dbReference>
<accession>A0ABV6MRX5</accession>
<name>A0ABV6MRX5_9PSEU</name>
<comment type="caution">
    <text evidence="2">The sequence shown here is derived from an EMBL/GenBank/DDBJ whole genome shotgun (WGS) entry which is preliminary data.</text>
</comment>
<evidence type="ECO:0000313" key="3">
    <source>
        <dbReference type="Proteomes" id="UP001589810"/>
    </source>
</evidence>
<organism evidence="2 3">
    <name type="scientific">Kutzneria chonburiensis</name>
    <dbReference type="NCBI Taxonomy" id="1483604"/>
    <lineage>
        <taxon>Bacteria</taxon>
        <taxon>Bacillati</taxon>
        <taxon>Actinomycetota</taxon>
        <taxon>Actinomycetes</taxon>
        <taxon>Pseudonocardiales</taxon>
        <taxon>Pseudonocardiaceae</taxon>
        <taxon>Kutzneria</taxon>
    </lineage>
</organism>
<keyword evidence="1" id="KW-0732">Signal</keyword>
<gene>
    <name evidence="2" type="ORF">ACFFH7_16320</name>
</gene>
<protein>
    <recommendedName>
        <fullName evidence="4">DUF3558 domain-containing protein</fullName>
    </recommendedName>
</protein>